<evidence type="ECO:0000313" key="8">
    <source>
        <dbReference type="Proteomes" id="UP000008311"/>
    </source>
</evidence>
<feature type="domain" description="Winged helix-turn-helix transcription repressor HrcA DNA-binding" evidence="6">
    <location>
        <begin position="52"/>
        <end position="116"/>
    </location>
</feature>
<dbReference type="PANTHER" id="PTHR34824">
    <property type="entry name" value="HEAT-INDUCIBLE TRANSCRIPTION REPRESSOR HRCA"/>
    <property type="match status" value="1"/>
</dbReference>
<evidence type="ECO:0000259" key="5">
    <source>
        <dbReference type="Pfam" id="PF01628"/>
    </source>
</evidence>
<evidence type="ECO:0000256" key="4">
    <source>
        <dbReference type="ARBA" id="ARBA00023163"/>
    </source>
</evidence>
<dbReference type="PANTHER" id="PTHR34824:SF1">
    <property type="entry name" value="HEAT-INDUCIBLE TRANSCRIPTION REPRESSOR HRCA"/>
    <property type="match status" value="1"/>
</dbReference>
<keyword evidence="4" id="KW-0804">Transcription</keyword>
<keyword evidence="8" id="KW-1185">Reference proteome</keyword>
<dbReference type="InterPro" id="IPR005104">
    <property type="entry name" value="WHTH_HrcA_DNA-bd"/>
</dbReference>
<name>B9TF42_RICCO</name>
<dbReference type="NCBIfam" id="TIGR00331">
    <property type="entry name" value="hrcA"/>
    <property type="match status" value="1"/>
</dbReference>
<reference evidence="8" key="1">
    <citation type="journal article" date="2010" name="Nat. Biotechnol.">
        <title>Draft genome sequence of the oilseed species Ricinus communis.</title>
        <authorList>
            <person name="Chan A.P."/>
            <person name="Crabtree J."/>
            <person name="Zhao Q."/>
            <person name="Lorenzi H."/>
            <person name="Orvis J."/>
            <person name="Puiu D."/>
            <person name="Melake-Berhan A."/>
            <person name="Jones K.M."/>
            <person name="Redman J."/>
            <person name="Chen G."/>
            <person name="Cahoon E.B."/>
            <person name="Gedil M."/>
            <person name="Stanke M."/>
            <person name="Haas B.J."/>
            <person name="Wortman J.R."/>
            <person name="Fraser-Liggett C.M."/>
            <person name="Ravel J."/>
            <person name="Rabinowicz P.D."/>
        </authorList>
    </citation>
    <scope>NUCLEOTIDE SEQUENCE [LARGE SCALE GENOMIC DNA]</scope>
    <source>
        <strain evidence="8">cv. Hale</strain>
    </source>
</reference>
<dbReference type="SUPFAM" id="SSF55781">
    <property type="entry name" value="GAF domain-like"/>
    <property type="match status" value="1"/>
</dbReference>
<dbReference type="InterPro" id="IPR021153">
    <property type="entry name" value="HrcA_C"/>
</dbReference>
<keyword evidence="3" id="KW-0346">Stress response</keyword>
<dbReference type="SUPFAM" id="SSF46785">
    <property type="entry name" value="Winged helix' DNA-binding domain"/>
    <property type="match status" value="1"/>
</dbReference>
<evidence type="ECO:0000256" key="3">
    <source>
        <dbReference type="ARBA" id="ARBA00023016"/>
    </source>
</evidence>
<feature type="domain" description="Heat-inducible transcription repressor HrcA C-terminal" evidence="5">
    <location>
        <begin position="146"/>
        <end position="365"/>
    </location>
</feature>
<dbReference type="InterPro" id="IPR036390">
    <property type="entry name" value="WH_DNA-bd_sf"/>
</dbReference>
<dbReference type="Pfam" id="PF03444">
    <property type="entry name" value="WHD_HrcA"/>
    <property type="match status" value="1"/>
</dbReference>
<dbReference type="Gene3D" id="1.10.10.10">
    <property type="entry name" value="Winged helix-like DNA-binding domain superfamily/Winged helix DNA-binding domain"/>
    <property type="match status" value="1"/>
</dbReference>
<dbReference type="GO" id="GO:0003677">
    <property type="term" value="F:DNA binding"/>
    <property type="evidence" value="ECO:0007669"/>
    <property type="project" value="InterPro"/>
</dbReference>
<dbReference type="Gene3D" id="3.30.450.40">
    <property type="match status" value="1"/>
</dbReference>
<evidence type="ECO:0000256" key="1">
    <source>
        <dbReference type="ARBA" id="ARBA00022491"/>
    </source>
</evidence>
<proteinExistence type="inferred from homology"/>
<dbReference type="InterPro" id="IPR023120">
    <property type="entry name" value="WHTH_transcript_rep_HrcA_IDD"/>
</dbReference>
<dbReference type="Pfam" id="PF01628">
    <property type="entry name" value="HrcA"/>
    <property type="match status" value="1"/>
</dbReference>
<dbReference type="PIRSF" id="PIRSF005485">
    <property type="entry name" value="HrcA"/>
    <property type="match status" value="1"/>
</dbReference>
<evidence type="ECO:0000256" key="2">
    <source>
        <dbReference type="ARBA" id="ARBA00023015"/>
    </source>
</evidence>
<dbReference type="InterPro" id="IPR029016">
    <property type="entry name" value="GAF-like_dom_sf"/>
</dbReference>
<dbReference type="Proteomes" id="UP000008311">
    <property type="component" value="Unassembled WGS sequence"/>
</dbReference>
<dbReference type="InterPro" id="IPR036388">
    <property type="entry name" value="WH-like_DNA-bd_sf"/>
</dbReference>
<dbReference type="InParanoid" id="B9TF42"/>
<keyword evidence="2" id="KW-0805">Transcription regulation</keyword>
<dbReference type="AlphaFoldDB" id="B9TF42"/>
<dbReference type="GO" id="GO:0045892">
    <property type="term" value="P:negative regulation of DNA-templated transcription"/>
    <property type="evidence" value="ECO:0000318"/>
    <property type="project" value="GO_Central"/>
</dbReference>
<gene>
    <name evidence="7" type="ORF">RCOM_1892520</name>
</gene>
<evidence type="ECO:0000259" key="6">
    <source>
        <dbReference type="Pfam" id="PF03444"/>
    </source>
</evidence>
<dbReference type="Gene3D" id="3.30.390.60">
    <property type="entry name" value="Heat-inducible transcription repressor hrca homolog, domain 3"/>
    <property type="match status" value="1"/>
</dbReference>
<dbReference type="InterPro" id="IPR002571">
    <property type="entry name" value="HrcA"/>
</dbReference>
<evidence type="ECO:0000313" key="7">
    <source>
        <dbReference type="EMBL" id="EEF25522.1"/>
    </source>
</evidence>
<dbReference type="HAMAP" id="MF_00081">
    <property type="entry name" value="HrcA"/>
    <property type="match status" value="1"/>
</dbReference>
<keyword evidence="1" id="KW-0678">Repressor</keyword>
<sequence length="382" mass="42334">MATERNVDCMAALKHRSPQLKSARGCYPERKWCKISNTATRWLKVDKRAQILLKTLVEHYISEGQPIGSRTLLQHSGLDVSPATIRNVMSDLEQLGFITSPHTSSGRVPTKKGYRLFVDSLMTVQPIDQRAVAQLKTGLTSPNPQALINSAADMLSQLTQFAGLVMIPKRTRNVLKHLEFLHLNDKKILVILVTEDGQVQNRILLTDKAFSASELTAASNYFNSHCRGLSLEEVQAKLKQELQQMQVDINRLMSAALEAASQPESSEQETVVIAGERNLLQVDELSTNVGSLRKLFEIFERRTALMQLLDHSQRADGVQIFIGGESGYLPLDECSLVTSPYEVDGQVVGTLGVIGPTRMAYERIIPIVDVTAKLLSNALSNQ</sequence>
<accession>B9TF42</accession>
<dbReference type="EMBL" id="EQ979499">
    <property type="protein sequence ID" value="EEF25522.1"/>
    <property type="molecule type" value="Genomic_DNA"/>
</dbReference>
<protein>
    <submittedName>
        <fullName evidence="7">Heat-inducible transcription repressor hrcA, putative</fullName>
    </submittedName>
</protein>
<organism evidence="7 8">
    <name type="scientific">Ricinus communis</name>
    <name type="common">Castor bean</name>
    <dbReference type="NCBI Taxonomy" id="3988"/>
    <lineage>
        <taxon>Eukaryota</taxon>
        <taxon>Viridiplantae</taxon>
        <taxon>Streptophyta</taxon>
        <taxon>Embryophyta</taxon>
        <taxon>Tracheophyta</taxon>
        <taxon>Spermatophyta</taxon>
        <taxon>Magnoliopsida</taxon>
        <taxon>eudicotyledons</taxon>
        <taxon>Gunneridae</taxon>
        <taxon>Pentapetalae</taxon>
        <taxon>rosids</taxon>
        <taxon>fabids</taxon>
        <taxon>Malpighiales</taxon>
        <taxon>Euphorbiaceae</taxon>
        <taxon>Acalyphoideae</taxon>
        <taxon>Acalypheae</taxon>
        <taxon>Ricinus</taxon>
    </lineage>
</organism>